<comment type="caution">
    <text evidence="1">The sequence shown here is derived from an EMBL/GenBank/DDBJ whole genome shotgun (WGS) entry which is preliminary data.</text>
</comment>
<organism evidence="1 2">
    <name type="scientific">Thalassospira marina</name>
    <dbReference type="NCBI Taxonomy" id="2048283"/>
    <lineage>
        <taxon>Bacteria</taxon>
        <taxon>Pseudomonadati</taxon>
        <taxon>Pseudomonadota</taxon>
        <taxon>Alphaproteobacteria</taxon>
        <taxon>Rhodospirillales</taxon>
        <taxon>Thalassospiraceae</taxon>
        <taxon>Thalassospira</taxon>
    </lineage>
</organism>
<sequence>MGQKKRGFFCLTGWTGTVLLLLVSLTGQGLAQTENPAAKAVKSSPQMMPYVLHQSFPRNAGEGRPEQLFFDELARALFKDAGLSFSEQDQQPWKRAYQETLYGPRHVIYPTTRTTDRENDLKWAGPISRTFWNLYGRKDAGWNDQKLADIFALARIGVAMGSAREDYLRKRGAKNIVSVPRDDQLFAMLQAERIDVVAMGAASVDFFSNDPENQGIELGRLASYRVCYLYFALSKDSANGDVAKLQNSLEAFYQDGRFLAMRRDFDLSADPDSEFIQALADPKNRDIGCVDIE</sequence>
<proteinExistence type="predicted"/>
<name>A0A2N3KVS9_9PROT</name>
<evidence type="ECO:0000313" key="1">
    <source>
        <dbReference type="EMBL" id="PKR54679.1"/>
    </source>
</evidence>
<dbReference type="PANTHER" id="PTHR38834:SF3">
    <property type="entry name" value="SOLUTE-BINDING PROTEIN FAMILY 3_N-TERMINAL DOMAIN-CONTAINING PROTEIN"/>
    <property type="match status" value="1"/>
</dbReference>
<dbReference type="AlphaFoldDB" id="A0A2N3KVS9"/>
<dbReference type="Gene3D" id="3.40.190.10">
    <property type="entry name" value="Periplasmic binding protein-like II"/>
    <property type="match status" value="2"/>
</dbReference>
<evidence type="ECO:0000313" key="2">
    <source>
        <dbReference type="Proteomes" id="UP000233597"/>
    </source>
</evidence>
<accession>A0A2N3KVS9</accession>
<reference evidence="1 2" key="1">
    <citation type="submission" date="2017-09" db="EMBL/GenBank/DDBJ databases">
        <title>Biodiversity and function of Thalassospira species in the particle-attached aromatic-hydrocarbon-degrading consortia from the surface seawater of the South China Sea.</title>
        <authorList>
            <person name="Dong C."/>
            <person name="Liu R."/>
            <person name="Shao Z."/>
        </authorList>
    </citation>
    <scope>NUCLEOTIDE SEQUENCE [LARGE SCALE GENOMIC DNA]</scope>
    <source>
        <strain evidence="1 2">CSC1P2</strain>
    </source>
</reference>
<dbReference type="SUPFAM" id="SSF53850">
    <property type="entry name" value="Periplasmic binding protein-like II"/>
    <property type="match status" value="1"/>
</dbReference>
<dbReference type="PANTHER" id="PTHR38834">
    <property type="entry name" value="PERIPLASMIC SUBSTRATE BINDING PROTEIN FAMILY 3"/>
    <property type="match status" value="1"/>
</dbReference>
<dbReference type="Proteomes" id="UP000233597">
    <property type="component" value="Unassembled WGS sequence"/>
</dbReference>
<dbReference type="EMBL" id="NWTK01000004">
    <property type="protein sequence ID" value="PKR54679.1"/>
    <property type="molecule type" value="Genomic_DNA"/>
</dbReference>
<dbReference type="OrthoDB" id="8587856at2"/>
<gene>
    <name evidence="1" type="ORF">COO20_07980</name>
</gene>
<dbReference type="RefSeq" id="WP_101265327.1">
    <property type="nucleotide sequence ID" value="NZ_NWTK01000004.1"/>
</dbReference>
<protein>
    <submittedName>
        <fullName evidence="1">ABC transporter substrate-binding protein</fullName>
    </submittedName>
</protein>